<dbReference type="SUPFAM" id="SSF141523">
    <property type="entry name" value="L,D-transpeptidase catalytic domain-like"/>
    <property type="match status" value="1"/>
</dbReference>
<accession>A0A1T2L002</accession>
<evidence type="ECO:0000256" key="4">
    <source>
        <dbReference type="ARBA" id="ARBA00022960"/>
    </source>
</evidence>
<comment type="pathway">
    <text evidence="1 7">Cell wall biogenesis; peptidoglycan biosynthesis.</text>
</comment>
<comment type="caution">
    <text evidence="10">The sequence shown here is derived from an EMBL/GenBank/DDBJ whole genome shotgun (WGS) entry which is preliminary data.</text>
</comment>
<dbReference type="GO" id="GO:0008360">
    <property type="term" value="P:regulation of cell shape"/>
    <property type="evidence" value="ECO:0007669"/>
    <property type="project" value="UniProtKB-UniRule"/>
</dbReference>
<evidence type="ECO:0000256" key="2">
    <source>
        <dbReference type="ARBA" id="ARBA00005992"/>
    </source>
</evidence>
<dbReference type="GO" id="GO:0071555">
    <property type="term" value="P:cell wall organization"/>
    <property type="evidence" value="ECO:0007669"/>
    <property type="project" value="UniProtKB-UniRule"/>
</dbReference>
<keyword evidence="5 7" id="KW-0573">Peptidoglycan synthesis</keyword>
<keyword evidence="11" id="KW-1185">Reference proteome</keyword>
<feature type="domain" description="L,D-TPase catalytic" evidence="9">
    <location>
        <begin position="26"/>
        <end position="183"/>
    </location>
</feature>
<dbReference type="InterPro" id="IPR038063">
    <property type="entry name" value="Transpep_catalytic_dom"/>
</dbReference>
<name>A0A1T2L002_9GAMM</name>
<feature type="active site" description="Proton donor/acceptor" evidence="7">
    <location>
        <position position="140"/>
    </location>
</feature>
<dbReference type="AlphaFoldDB" id="A0A1T2L002"/>
<dbReference type="InterPro" id="IPR005490">
    <property type="entry name" value="LD_TPept_cat_dom"/>
</dbReference>
<evidence type="ECO:0000256" key="7">
    <source>
        <dbReference type="PROSITE-ProRule" id="PRU01373"/>
    </source>
</evidence>
<evidence type="ECO:0000256" key="6">
    <source>
        <dbReference type="ARBA" id="ARBA00023316"/>
    </source>
</evidence>
<evidence type="ECO:0000256" key="5">
    <source>
        <dbReference type="ARBA" id="ARBA00022984"/>
    </source>
</evidence>
<sequence length="183" mass="20790">MFNAHPLLHLLLYLVIFSAPAAAEQRSLLIDTEQLTLQVIEGTKTPLTLEQISIGRNGTTQEKVRFDKRTPLGHFKIAWITRDTPFQLFIGFDYPNRAVVDQALADKRIDRHTYQRIRKYLDAGQTPPQRTRLGGYLGIHGIGKGDPDIHATYNWTNGCIALTNEQVEQLAEWIEVGTPIEIR</sequence>
<feature type="chain" id="PRO_5012888151" description="L,D-TPase catalytic domain-containing protein" evidence="8">
    <location>
        <begin position="22"/>
        <end position="183"/>
    </location>
</feature>
<keyword evidence="4 7" id="KW-0133">Cell shape</keyword>
<evidence type="ECO:0000256" key="1">
    <source>
        <dbReference type="ARBA" id="ARBA00004752"/>
    </source>
</evidence>
<dbReference type="GO" id="GO:0018104">
    <property type="term" value="P:peptidoglycan-protein cross-linking"/>
    <property type="evidence" value="ECO:0007669"/>
    <property type="project" value="TreeGrafter"/>
</dbReference>
<dbReference type="GO" id="GO:0016740">
    <property type="term" value="F:transferase activity"/>
    <property type="evidence" value="ECO:0007669"/>
    <property type="project" value="UniProtKB-KW"/>
</dbReference>
<evidence type="ECO:0000256" key="3">
    <source>
        <dbReference type="ARBA" id="ARBA00022679"/>
    </source>
</evidence>
<gene>
    <name evidence="10" type="ORF">BOW53_15590</name>
</gene>
<evidence type="ECO:0000313" key="11">
    <source>
        <dbReference type="Proteomes" id="UP000191110"/>
    </source>
</evidence>
<dbReference type="GO" id="GO:0005576">
    <property type="term" value="C:extracellular region"/>
    <property type="evidence" value="ECO:0007669"/>
    <property type="project" value="TreeGrafter"/>
</dbReference>
<dbReference type="OrthoDB" id="9809748at2"/>
<comment type="similarity">
    <text evidence="2">Belongs to the YkuD family.</text>
</comment>
<dbReference type="InterPro" id="IPR050979">
    <property type="entry name" value="LD-transpeptidase"/>
</dbReference>
<proteinExistence type="inferred from homology"/>
<dbReference type="PANTHER" id="PTHR30582">
    <property type="entry name" value="L,D-TRANSPEPTIDASE"/>
    <property type="match status" value="1"/>
</dbReference>
<dbReference type="Pfam" id="PF03734">
    <property type="entry name" value="YkuD"/>
    <property type="match status" value="1"/>
</dbReference>
<organism evidence="10 11">
    <name type="scientific">Solemya pervernicosa gill symbiont</name>
    <dbReference type="NCBI Taxonomy" id="642797"/>
    <lineage>
        <taxon>Bacteria</taxon>
        <taxon>Pseudomonadati</taxon>
        <taxon>Pseudomonadota</taxon>
        <taxon>Gammaproteobacteria</taxon>
        <taxon>sulfur-oxidizing symbionts</taxon>
    </lineage>
</organism>
<dbReference type="CDD" id="cd16913">
    <property type="entry name" value="YkuD_like"/>
    <property type="match status" value="1"/>
</dbReference>
<dbReference type="Proteomes" id="UP000191110">
    <property type="component" value="Unassembled WGS sequence"/>
</dbReference>
<feature type="active site" description="Nucleophile" evidence="7">
    <location>
        <position position="159"/>
    </location>
</feature>
<protein>
    <recommendedName>
        <fullName evidence="9">L,D-TPase catalytic domain-containing protein</fullName>
    </recommendedName>
</protein>
<keyword evidence="6 7" id="KW-0961">Cell wall biogenesis/degradation</keyword>
<evidence type="ECO:0000256" key="8">
    <source>
        <dbReference type="SAM" id="SignalP"/>
    </source>
</evidence>
<dbReference type="GO" id="GO:0071972">
    <property type="term" value="F:peptidoglycan L,D-transpeptidase activity"/>
    <property type="evidence" value="ECO:0007669"/>
    <property type="project" value="TreeGrafter"/>
</dbReference>
<dbReference type="UniPathway" id="UPA00219"/>
<dbReference type="PROSITE" id="PS52029">
    <property type="entry name" value="LD_TPASE"/>
    <property type="match status" value="1"/>
</dbReference>
<evidence type="ECO:0000259" key="9">
    <source>
        <dbReference type="PROSITE" id="PS52029"/>
    </source>
</evidence>
<reference evidence="10 11" key="1">
    <citation type="submission" date="2016-11" db="EMBL/GenBank/DDBJ databases">
        <title>Mixed transmission modes and dynamic genome evolution in an obligate animal-bacterial symbiosis.</title>
        <authorList>
            <person name="Russell S.L."/>
            <person name="Corbett-Detig R.B."/>
            <person name="Cavanaugh C.M."/>
        </authorList>
    </citation>
    <scope>NUCLEOTIDE SEQUENCE [LARGE SCALE GENOMIC DNA]</scope>
    <source>
        <strain evidence="10">Sveles-Q1</strain>
    </source>
</reference>
<keyword evidence="8" id="KW-0732">Signal</keyword>
<dbReference type="RefSeq" id="WP_078485012.1">
    <property type="nucleotide sequence ID" value="NZ_MPRL01000092.1"/>
</dbReference>
<evidence type="ECO:0000313" key="10">
    <source>
        <dbReference type="EMBL" id="OOZ38437.1"/>
    </source>
</evidence>
<keyword evidence="3" id="KW-0808">Transferase</keyword>
<feature type="signal peptide" evidence="8">
    <location>
        <begin position="1"/>
        <end position="21"/>
    </location>
</feature>
<dbReference type="EMBL" id="MPRL01000092">
    <property type="protein sequence ID" value="OOZ38437.1"/>
    <property type="molecule type" value="Genomic_DNA"/>
</dbReference>
<dbReference type="Gene3D" id="2.40.440.10">
    <property type="entry name" value="L,D-transpeptidase catalytic domain-like"/>
    <property type="match status" value="1"/>
</dbReference>